<gene>
    <name evidence="2" type="ORF">GCM10022395_20060</name>
</gene>
<evidence type="ECO:0000313" key="3">
    <source>
        <dbReference type="Proteomes" id="UP001500954"/>
    </source>
</evidence>
<dbReference type="RefSeq" id="WP_345005871.1">
    <property type="nucleotide sequence ID" value="NZ_BAABCY010000055.1"/>
</dbReference>
<dbReference type="EMBL" id="BAABCY010000055">
    <property type="protein sequence ID" value="GAA3570410.1"/>
    <property type="molecule type" value="Genomic_DNA"/>
</dbReference>
<comment type="caution">
    <text evidence="2">The sequence shown here is derived from an EMBL/GenBank/DDBJ whole genome shotgun (WGS) entry which is preliminary data.</text>
</comment>
<evidence type="ECO:0000256" key="1">
    <source>
        <dbReference type="SAM" id="SignalP"/>
    </source>
</evidence>
<feature type="signal peptide" evidence="1">
    <location>
        <begin position="1"/>
        <end position="23"/>
    </location>
</feature>
<keyword evidence="1" id="KW-0732">Signal</keyword>
<dbReference type="Proteomes" id="UP001500954">
    <property type="component" value="Unassembled WGS sequence"/>
</dbReference>
<keyword evidence="3" id="KW-1185">Reference proteome</keyword>
<feature type="chain" id="PRO_5045745976" evidence="1">
    <location>
        <begin position="24"/>
        <end position="244"/>
    </location>
</feature>
<evidence type="ECO:0000313" key="2">
    <source>
        <dbReference type="EMBL" id="GAA3570410.1"/>
    </source>
</evidence>
<name>A0ABP6XPC4_9FLAO</name>
<proteinExistence type="predicted"/>
<sequence length="244" mass="28299">MNNTMGKKIVLILMMALSSLAHAQKGKAMLILKDSTRINGTGEISGISSIVTVKFYNDTLKLKTYKFEEIIGIDILENNYFRKFRYKLTDKYGKKKRYPELLEIVSLDNLSLYVRIYETSVLSNSFSNEPIQIGGSSDPLNDNYVSEVELDNGDKIKIAKSFNKYQEITFPRYSYYVGKGKSDEVDHLYTKGLPFAKNFKNAMKDYFQDCPELIEKVKNKEFNNNELWKVLEFYNRKCLNVNLE</sequence>
<reference evidence="3" key="1">
    <citation type="journal article" date="2019" name="Int. J. Syst. Evol. Microbiol.">
        <title>The Global Catalogue of Microorganisms (GCM) 10K type strain sequencing project: providing services to taxonomists for standard genome sequencing and annotation.</title>
        <authorList>
            <consortium name="The Broad Institute Genomics Platform"/>
            <consortium name="The Broad Institute Genome Sequencing Center for Infectious Disease"/>
            <person name="Wu L."/>
            <person name="Ma J."/>
        </authorList>
    </citation>
    <scope>NUCLEOTIDE SEQUENCE [LARGE SCALE GENOMIC DNA]</scope>
    <source>
        <strain evidence="3">JCM 17111</strain>
    </source>
</reference>
<organism evidence="2 3">
    <name type="scientific">Snuella lapsa</name>
    <dbReference type="NCBI Taxonomy" id="870481"/>
    <lineage>
        <taxon>Bacteria</taxon>
        <taxon>Pseudomonadati</taxon>
        <taxon>Bacteroidota</taxon>
        <taxon>Flavobacteriia</taxon>
        <taxon>Flavobacteriales</taxon>
        <taxon>Flavobacteriaceae</taxon>
        <taxon>Snuella</taxon>
    </lineage>
</organism>
<accession>A0ABP6XPC4</accession>
<protein>
    <submittedName>
        <fullName evidence="2">Uncharacterized protein</fullName>
    </submittedName>
</protein>